<dbReference type="AlphaFoldDB" id="A0A8E2EZL4"/>
<dbReference type="EMBL" id="KV749864">
    <property type="protein sequence ID" value="OCL07466.1"/>
    <property type="molecule type" value="Genomic_DNA"/>
</dbReference>
<reference evidence="1 2" key="1">
    <citation type="journal article" date="2016" name="Nat. Commun.">
        <title>Ectomycorrhizal ecology is imprinted in the genome of the dominant symbiotic fungus Cenococcum geophilum.</title>
        <authorList>
            <consortium name="DOE Joint Genome Institute"/>
            <person name="Peter M."/>
            <person name="Kohler A."/>
            <person name="Ohm R.A."/>
            <person name="Kuo A."/>
            <person name="Krutzmann J."/>
            <person name="Morin E."/>
            <person name="Arend M."/>
            <person name="Barry K.W."/>
            <person name="Binder M."/>
            <person name="Choi C."/>
            <person name="Clum A."/>
            <person name="Copeland A."/>
            <person name="Grisel N."/>
            <person name="Haridas S."/>
            <person name="Kipfer T."/>
            <person name="LaButti K."/>
            <person name="Lindquist E."/>
            <person name="Lipzen A."/>
            <person name="Maire R."/>
            <person name="Meier B."/>
            <person name="Mihaltcheva S."/>
            <person name="Molinier V."/>
            <person name="Murat C."/>
            <person name="Poggeler S."/>
            <person name="Quandt C.A."/>
            <person name="Sperisen C."/>
            <person name="Tritt A."/>
            <person name="Tisserant E."/>
            <person name="Crous P.W."/>
            <person name="Henrissat B."/>
            <person name="Nehls U."/>
            <person name="Egli S."/>
            <person name="Spatafora J.W."/>
            <person name="Grigoriev I.V."/>
            <person name="Martin F.M."/>
        </authorList>
    </citation>
    <scope>NUCLEOTIDE SEQUENCE [LARGE SCALE GENOMIC DNA]</scope>
    <source>
        <strain evidence="1 2">CBS 207.34</strain>
    </source>
</reference>
<keyword evidence="2" id="KW-1185">Reference proteome</keyword>
<evidence type="ECO:0000313" key="1">
    <source>
        <dbReference type="EMBL" id="OCL07466.1"/>
    </source>
</evidence>
<proteinExistence type="predicted"/>
<accession>A0A8E2EZL4</accession>
<name>A0A8E2EZL4_9PEZI</name>
<dbReference type="OrthoDB" id="5071263at2759"/>
<gene>
    <name evidence="1" type="ORF">AOQ84DRAFT_389488</name>
</gene>
<organism evidence="1 2">
    <name type="scientific">Glonium stellatum</name>
    <dbReference type="NCBI Taxonomy" id="574774"/>
    <lineage>
        <taxon>Eukaryota</taxon>
        <taxon>Fungi</taxon>
        <taxon>Dikarya</taxon>
        <taxon>Ascomycota</taxon>
        <taxon>Pezizomycotina</taxon>
        <taxon>Dothideomycetes</taxon>
        <taxon>Pleosporomycetidae</taxon>
        <taxon>Gloniales</taxon>
        <taxon>Gloniaceae</taxon>
        <taxon>Glonium</taxon>
    </lineage>
</organism>
<protein>
    <submittedName>
        <fullName evidence="1">Uncharacterized protein</fullName>
    </submittedName>
</protein>
<evidence type="ECO:0000313" key="2">
    <source>
        <dbReference type="Proteomes" id="UP000250140"/>
    </source>
</evidence>
<dbReference type="Proteomes" id="UP000250140">
    <property type="component" value="Unassembled WGS sequence"/>
</dbReference>
<sequence>MSRFFSTTARNLLKWLGFDRTELPPSWRSAVEKFAGPGGGAEQRLGPVNSIYIKSRQGNPLHQSHFNRADKRTVISAEISARNGKKVCHIFEDGSGTTKKGEDPL</sequence>